<evidence type="ECO:0000313" key="7">
    <source>
        <dbReference type="Proteomes" id="UP000189580"/>
    </source>
</evidence>
<accession>A0A161HJX4</accession>
<gene>
    <name evidence="6" type="primary">YML6</name>
    <name evidence="6" type="ORF">AWJ20_1408</name>
</gene>
<evidence type="ECO:0000256" key="1">
    <source>
        <dbReference type="ARBA" id="ARBA00010528"/>
    </source>
</evidence>
<dbReference type="GO" id="GO:0005762">
    <property type="term" value="C:mitochondrial large ribosomal subunit"/>
    <property type="evidence" value="ECO:0007669"/>
    <property type="project" value="EnsemblFungi"/>
</dbReference>
<evidence type="ECO:0000256" key="4">
    <source>
        <dbReference type="ARBA" id="ARBA00040565"/>
    </source>
</evidence>
<protein>
    <recommendedName>
        <fullName evidence="4">Large ribosomal subunit protein uL4m</fullName>
    </recommendedName>
</protein>
<proteinExistence type="inferred from homology"/>
<dbReference type="Gene3D" id="3.40.1370.10">
    <property type="match status" value="1"/>
</dbReference>
<reference evidence="6 7" key="1">
    <citation type="submission" date="2016-02" db="EMBL/GenBank/DDBJ databases">
        <title>Complete genome sequence and transcriptome regulation of the pentose utilising yeast Sugiyamaella lignohabitans.</title>
        <authorList>
            <person name="Bellasio M."/>
            <person name="Peymann A."/>
            <person name="Valli M."/>
            <person name="Sipitzky M."/>
            <person name="Graf A."/>
            <person name="Sauer M."/>
            <person name="Marx H."/>
            <person name="Mattanovich D."/>
        </authorList>
    </citation>
    <scope>NUCLEOTIDE SEQUENCE [LARGE SCALE GENOMIC DNA]</scope>
    <source>
        <strain evidence="6 7">CBS 10342</strain>
    </source>
</reference>
<dbReference type="InterPro" id="IPR002136">
    <property type="entry name" value="Ribosomal_uL4"/>
</dbReference>
<dbReference type="EMBL" id="CP014501">
    <property type="protein sequence ID" value="ANB13127.1"/>
    <property type="molecule type" value="Genomic_DNA"/>
</dbReference>
<name>A0A161HJX4_9ASCO</name>
<evidence type="ECO:0000256" key="2">
    <source>
        <dbReference type="ARBA" id="ARBA00022980"/>
    </source>
</evidence>
<organism evidence="6 7">
    <name type="scientific">Sugiyamaella lignohabitans</name>
    <dbReference type="NCBI Taxonomy" id="796027"/>
    <lineage>
        <taxon>Eukaryota</taxon>
        <taxon>Fungi</taxon>
        <taxon>Dikarya</taxon>
        <taxon>Ascomycota</taxon>
        <taxon>Saccharomycotina</taxon>
        <taxon>Dipodascomycetes</taxon>
        <taxon>Dipodascales</taxon>
        <taxon>Trichomonascaceae</taxon>
        <taxon>Sugiyamaella</taxon>
    </lineage>
</organism>
<feature type="region of interest" description="Disordered" evidence="5">
    <location>
        <begin position="100"/>
        <end position="137"/>
    </location>
</feature>
<feature type="compositionally biased region" description="Basic and acidic residues" evidence="5">
    <location>
        <begin position="114"/>
        <end position="127"/>
    </location>
</feature>
<evidence type="ECO:0000313" key="6">
    <source>
        <dbReference type="EMBL" id="ANB13127.1"/>
    </source>
</evidence>
<dbReference type="GeneID" id="30033207"/>
<dbReference type="KEGG" id="slb:AWJ20_1408"/>
<keyword evidence="2 6" id="KW-0689">Ribosomal protein</keyword>
<dbReference type="RefSeq" id="XP_018735604.1">
    <property type="nucleotide sequence ID" value="XM_018878285.1"/>
</dbReference>
<evidence type="ECO:0000256" key="3">
    <source>
        <dbReference type="ARBA" id="ARBA00023274"/>
    </source>
</evidence>
<dbReference type="PANTHER" id="PTHR10746">
    <property type="entry name" value="50S RIBOSOMAL PROTEIN L4"/>
    <property type="match status" value="1"/>
</dbReference>
<comment type="similarity">
    <text evidence="1">Belongs to the universal ribosomal protein uL4 family.</text>
</comment>
<keyword evidence="7" id="KW-1185">Reference proteome</keyword>
<dbReference type="PANTHER" id="PTHR10746:SF6">
    <property type="entry name" value="LARGE RIBOSOMAL SUBUNIT PROTEIN UL4M"/>
    <property type="match status" value="1"/>
</dbReference>
<dbReference type="Proteomes" id="UP000189580">
    <property type="component" value="Chromosome a"/>
</dbReference>
<dbReference type="SUPFAM" id="SSF52166">
    <property type="entry name" value="Ribosomal protein L4"/>
    <property type="match status" value="1"/>
</dbReference>
<keyword evidence="3" id="KW-0687">Ribonucleoprotein</keyword>
<dbReference type="AlphaFoldDB" id="A0A161HJX4"/>
<dbReference type="InterPro" id="IPR023574">
    <property type="entry name" value="Ribosomal_uL4_dom_sf"/>
</dbReference>
<sequence>MSMRTWGQNLLKAVTNNAVSSLTSKRFINIAARKATPANYVLATYRAFPSLEPIRFQPVSKDLLGLPVRRDILWQAAVYERDAARVGSREILGRGDMGYSKKKLLPQKGSGKARQGDRGSPIRHDGGRAFGRAPGHDYSTELPKQVYAKAIRTALSYQYQQGHLLIVDDVADFVTGHENAGKLFMSEHGLVGKSVTFIVDNFRNNLNDATVKQRRVEIVSKEGVTVQDILKPQRLIIESRALMYLAQEYQPVSALNAISPKPIETAA</sequence>
<evidence type="ECO:0000256" key="5">
    <source>
        <dbReference type="SAM" id="MobiDB-lite"/>
    </source>
</evidence>
<dbReference type="Pfam" id="PF00573">
    <property type="entry name" value="Ribosomal_L4"/>
    <property type="match status" value="1"/>
</dbReference>
<dbReference type="OrthoDB" id="275876at2759"/>
<dbReference type="InterPro" id="IPR013005">
    <property type="entry name" value="Ribosomal_uL4-like"/>
</dbReference>
<dbReference type="GO" id="GO:0003735">
    <property type="term" value="F:structural constituent of ribosome"/>
    <property type="evidence" value="ECO:0007669"/>
    <property type="project" value="EnsemblFungi"/>
</dbReference>
<dbReference type="GO" id="GO:0006412">
    <property type="term" value="P:translation"/>
    <property type="evidence" value="ECO:0007669"/>
    <property type="project" value="InterPro"/>
</dbReference>